<protein>
    <submittedName>
        <fullName evidence="2">Uncharacterized protein</fullName>
    </submittedName>
</protein>
<sequence length="105" mass="11957">MILTPFKHGVGLGDIDDSKIKEKDGEREQQQHRPGYTDAKTGSVYRGSGINELPEGVYIVDEQNTLIRFETYEDAEKVVKAVLKGTWFQGTRHETIPSMAKIWFE</sequence>
<comment type="caution">
    <text evidence="2">The sequence shown here is derived from an EMBL/GenBank/DDBJ whole genome shotgun (WGS) entry which is preliminary data.</text>
</comment>
<gene>
    <name evidence="2" type="ORF">SDC9_185336</name>
</gene>
<accession>A0A645HFK8</accession>
<dbReference type="AlphaFoldDB" id="A0A645HFK8"/>
<feature type="compositionally biased region" description="Basic and acidic residues" evidence="1">
    <location>
        <begin position="16"/>
        <end position="31"/>
    </location>
</feature>
<evidence type="ECO:0000313" key="2">
    <source>
        <dbReference type="EMBL" id="MPN37815.1"/>
    </source>
</evidence>
<feature type="region of interest" description="Disordered" evidence="1">
    <location>
        <begin position="1"/>
        <end position="47"/>
    </location>
</feature>
<reference evidence="2" key="1">
    <citation type="submission" date="2019-08" db="EMBL/GenBank/DDBJ databases">
        <authorList>
            <person name="Kucharzyk K."/>
            <person name="Murdoch R.W."/>
            <person name="Higgins S."/>
            <person name="Loffler F."/>
        </authorList>
    </citation>
    <scope>NUCLEOTIDE SEQUENCE</scope>
</reference>
<dbReference type="EMBL" id="VSSQ01092685">
    <property type="protein sequence ID" value="MPN37815.1"/>
    <property type="molecule type" value="Genomic_DNA"/>
</dbReference>
<name>A0A645HFK8_9ZZZZ</name>
<proteinExistence type="predicted"/>
<organism evidence="2">
    <name type="scientific">bioreactor metagenome</name>
    <dbReference type="NCBI Taxonomy" id="1076179"/>
    <lineage>
        <taxon>unclassified sequences</taxon>
        <taxon>metagenomes</taxon>
        <taxon>ecological metagenomes</taxon>
    </lineage>
</organism>
<evidence type="ECO:0000256" key="1">
    <source>
        <dbReference type="SAM" id="MobiDB-lite"/>
    </source>
</evidence>